<keyword evidence="6" id="KW-0378">Hydrolase</keyword>
<keyword evidence="4" id="KW-0858">Xylan degradation</keyword>
<dbReference type="PANTHER" id="PTHR38050">
    <property type="match status" value="1"/>
</dbReference>
<gene>
    <name evidence="11" type="ORF">P154DRAFT_559984</name>
</gene>
<dbReference type="Proteomes" id="UP000799779">
    <property type="component" value="Unassembled WGS sequence"/>
</dbReference>
<accession>A0A6A5WUH4</accession>
<name>A0A6A5WUH4_9PLEO</name>
<evidence type="ECO:0000256" key="7">
    <source>
        <dbReference type="ARBA" id="ARBA00023277"/>
    </source>
</evidence>
<dbReference type="SUPFAM" id="SSF53474">
    <property type="entry name" value="alpha/beta-Hydrolases"/>
    <property type="match status" value="1"/>
</dbReference>
<reference evidence="11" key="1">
    <citation type="journal article" date="2020" name="Stud. Mycol.">
        <title>101 Dothideomycetes genomes: a test case for predicting lifestyles and emergence of pathogens.</title>
        <authorList>
            <person name="Haridas S."/>
            <person name="Albert R."/>
            <person name="Binder M."/>
            <person name="Bloem J."/>
            <person name="Labutti K."/>
            <person name="Salamov A."/>
            <person name="Andreopoulos B."/>
            <person name="Baker S."/>
            <person name="Barry K."/>
            <person name="Bills G."/>
            <person name="Bluhm B."/>
            <person name="Cannon C."/>
            <person name="Castanera R."/>
            <person name="Culley D."/>
            <person name="Daum C."/>
            <person name="Ezra D."/>
            <person name="Gonzalez J."/>
            <person name="Henrissat B."/>
            <person name="Kuo A."/>
            <person name="Liang C."/>
            <person name="Lipzen A."/>
            <person name="Lutzoni F."/>
            <person name="Magnuson J."/>
            <person name="Mondo S."/>
            <person name="Nolan M."/>
            <person name="Ohm R."/>
            <person name="Pangilinan J."/>
            <person name="Park H.-J."/>
            <person name="Ramirez L."/>
            <person name="Alfaro M."/>
            <person name="Sun H."/>
            <person name="Tritt A."/>
            <person name="Yoshinaga Y."/>
            <person name="Zwiers L.-H."/>
            <person name="Turgeon B."/>
            <person name="Goodwin S."/>
            <person name="Spatafora J."/>
            <person name="Crous P."/>
            <person name="Grigoriev I."/>
        </authorList>
    </citation>
    <scope>NUCLEOTIDE SEQUENCE</scope>
    <source>
        <strain evidence="11">CBS 123094</strain>
    </source>
</reference>
<sequence>MGVDTPEPCVTRDPNAAPAASKQKLSSGCGKAIPDGIELGKSKNQTISSKNGASPRKYRIHVPDSYKTDVPVPLILSFHGRDKDMKFQEKLSMFSNASYGFEGISVYPEGVPSKKGTFQWQGDPAAPSSINDIKFTLDLLDSLSESYCIDTNRIYAAGKSNGGGFTNLLACDSEASARIAAFAPVSGANYLNADGSSPPCTPSKSRPKIPILDFHGWIDNKIQYLGGLNDRENGMTVSILGWVDGWAEYNGYTVGSNKTTHLCGDDRVVTRYSWDDTIIHYNVSNLKHDWPSPFKNVDKGNLTCIDATEIILGWFKNWSL</sequence>
<organism evidence="11 12">
    <name type="scientific">Amniculicola lignicola CBS 123094</name>
    <dbReference type="NCBI Taxonomy" id="1392246"/>
    <lineage>
        <taxon>Eukaryota</taxon>
        <taxon>Fungi</taxon>
        <taxon>Dikarya</taxon>
        <taxon>Ascomycota</taxon>
        <taxon>Pezizomycotina</taxon>
        <taxon>Dothideomycetes</taxon>
        <taxon>Pleosporomycetidae</taxon>
        <taxon>Pleosporales</taxon>
        <taxon>Amniculicolaceae</taxon>
        <taxon>Amniculicola</taxon>
    </lineage>
</organism>
<proteinExistence type="predicted"/>
<evidence type="ECO:0000256" key="4">
    <source>
        <dbReference type="ARBA" id="ARBA00022651"/>
    </source>
</evidence>
<evidence type="ECO:0000313" key="11">
    <source>
        <dbReference type="EMBL" id="KAF2005480.1"/>
    </source>
</evidence>
<dbReference type="Gene3D" id="3.40.50.1820">
    <property type="entry name" value="alpha/beta hydrolase"/>
    <property type="match status" value="1"/>
</dbReference>
<evidence type="ECO:0000256" key="1">
    <source>
        <dbReference type="ARBA" id="ARBA00004613"/>
    </source>
</evidence>
<evidence type="ECO:0000256" key="5">
    <source>
        <dbReference type="ARBA" id="ARBA00022729"/>
    </source>
</evidence>
<comment type="catalytic activity">
    <reaction evidence="9">
        <text>feruloyl-polysaccharide + H2O = ferulate + polysaccharide.</text>
        <dbReference type="EC" id="3.1.1.73"/>
    </reaction>
</comment>
<keyword evidence="3" id="KW-0964">Secreted</keyword>
<keyword evidence="8" id="KW-0624">Polysaccharide degradation</keyword>
<evidence type="ECO:0000313" key="12">
    <source>
        <dbReference type="Proteomes" id="UP000799779"/>
    </source>
</evidence>
<evidence type="ECO:0000256" key="2">
    <source>
        <dbReference type="ARBA" id="ARBA00013091"/>
    </source>
</evidence>
<dbReference type="EC" id="3.1.1.73" evidence="2"/>
<dbReference type="InterPro" id="IPR029058">
    <property type="entry name" value="AB_hydrolase_fold"/>
</dbReference>
<comment type="subcellular location">
    <subcellularLocation>
        <location evidence="1">Secreted</location>
    </subcellularLocation>
</comment>
<evidence type="ECO:0000256" key="10">
    <source>
        <dbReference type="SAM" id="MobiDB-lite"/>
    </source>
</evidence>
<dbReference type="AlphaFoldDB" id="A0A6A5WUH4"/>
<dbReference type="GO" id="GO:0045493">
    <property type="term" value="P:xylan catabolic process"/>
    <property type="evidence" value="ECO:0007669"/>
    <property type="project" value="UniProtKB-KW"/>
</dbReference>
<dbReference type="InterPro" id="IPR043595">
    <property type="entry name" value="FaeB/C/D"/>
</dbReference>
<evidence type="ECO:0000256" key="8">
    <source>
        <dbReference type="ARBA" id="ARBA00023326"/>
    </source>
</evidence>
<dbReference type="EMBL" id="ML977563">
    <property type="protein sequence ID" value="KAF2005480.1"/>
    <property type="molecule type" value="Genomic_DNA"/>
</dbReference>
<evidence type="ECO:0000256" key="3">
    <source>
        <dbReference type="ARBA" id="ARBA00022525"/>
    </source>
</evidence>
<keyword evidence="12" id="KW-1185">Reference proteome</keyword>
<dbReference type="PANTHER" id="PTHR38050:SF2">
    <property type="entry name" value="FERULOYL ESTERASE C-RELATED"/>
    <property type="match status" value="1"/>
</dbReference>
<feature type="region of interest" description="Disordered" evidence="10">
    <location>
        <begin position="1"/>
        <end position="28"/>
    </location>
</feature>
<keyword evidence="7" id="KW-0119">Carbohydrate metabolism</keyword>
<evidence type="ECO:0000256" key="6">
    <source>
        <dbReference type="ARBA" id="ARBA00022801"/>
    </source>
</evidence>
<keyword evidence="5" id="KW-0732">Signal</keyword>
<protein>
    <recommendedName>
        <fullName evidence="2">feruloyl esterase</fullName>
        <ecNumber evidence="2">3.1.1.73</ecNumber>
    </recommendedName>
</protein>
<evidence type="ECO:0000256" key="9">
    <source>
        <dbReference type="ARBA" id="ARBA00034075"/>
    </source>
</evidence>
<dbReference type="OrthoDB" id="424610at2759"/>
<dbReference type="GO" id="GO:0030600">
    <property type="term" value="F:feruloyl esterase activity"/>
    <property type="evidence" value="ECO:0007669"/>
    <property type="project" value="UniProtKB-EC"/>
</dbReference>
<dbReference type="GO" id="GO:0005576">
    <property type="term" value="C:extracellular region"/>
    <property type="evidence" value="ECO:0007669"/>
    <property type="project" value="UniProtKB-SubCell"/>
</dbReference>